<evidence type="ECO:0000256" key="4">
    <source>
        <dbReference type="ARBA" id="ARBA00023136"/>
    </source>
</evidence>
<evidence type="ECO:0000256" key="2">
    <source>
        <dbReference type="ARBA" id="ARBA00022692"/>
    </source>
</evidence>
<feature type="transmembrane region" description="Helical" evidence="5">
    <location>
        <begin position="58"/>
        <end position="79"/>
    </location>
</feature>
<evidence type="ECO:0000256" key="5">
    <source>
        <dbReference type="SAM" id="Phobius"/>
    </source>
</evidence>
<dbReference type="GO" id="GO:0004930">
    <property type="term" value="F:G protein-coupled receptor activity"/>
    <property type="evidence" value="ECO:0007669"/>
    <property type="project" value="InterPro"/>
</dbReference>
<dbReference type="EMBL" id="GBXM01038487">
    <property type="protein sequence ID" value="JAH70090.1"/>
    <property type="molecule type" value="Transcribed_RNA"/>
</dbReference>
<reference evidence="7" key="1">
    <citation type="submission" date="2014-11" db="EMBL/GenBank/DDBJ databases">
        <authorList>
            <person name="Amaro Gonzalez C."/>
        </authorList>
    </citation>
    <scope>NUCLEOTIDE SEQUENCE</scope>
</reference>
<proteinExistence type="predicted"/>
<feature type="domain" description="G-protein coupled receptors family 3 profile" evidence="6">
    <location>
        <begin position="1"/>
        <end position="86"/>
    </location>
</feature>
<dbReference type="Pfam" id="PF00003">
    <property type="entry name" value="7tm_3"/>
    <property type="match status" value="1"/>
</dbReference>
<evidence type="ECO:0000259" key="6">
    <source>
        <dbReference type="PROSITE" id="PS50259"/>
    </source>
</evidence>
<name>A0A0E9UY11_ANGAN</name>
<keyword evidence="2 5" id="KW-0812">Transmembrane</keyword>
<evidence type="ECO:0000256" key="3">
    <source>
        <dbReference type="ARBA" id="ARBA00022989"/>
    </source>
</evidence>
<dbReference type="GO" id="GO:0005886">
    <property type="term" value="C:plasma membrane"/>
    <property type="evidence" value="ECO:0007669"/>
    <property type="project" value="TreeGrafter"/>
</dbReference>
<reference evidence="7" key="2">
    <citation type="journal article" date="2015" name="Fish Shellfish Immunol.">
        <title>Early steps in the European eel (Anguilla anguilla)-Vibrio vulnificus interaction in the gills: Role of the RtxA13 toxin.</title>
        <authorList>
            <person name="Callol A."/>
            <person name="Pajuelo D."/>
            <person name="Ebbesson L."/>
            <person name="Teles M."/>
            <person name="MacKenzie S."/>
            <person name="Amaro C."/>
        </authorList>
    </citation>
    <scope>NUCLEOTIDE SEQUENCE</scope>
</reference>
<dbReference type="InterPro" id="IPR000068">
    <property type="entry name" value="GPCR_3_Ca_sens_rcpt-rel"/>
</dbReference>
<dbReference type="InterPro" id="IPR017978">
    <property type="entry name" value="GPCR_3_C"/>
</dbReference>
<sequence>MKWFGPPPAETECSSFHSHTGPYLCALVNNIPSSPQQEHEALQEKIILECEIGSAVGFWAVLGYIGLLSLLCFVLAFLARKLPDKF</sequence>
<comment type="subcellular location">
    <subcellularLocation>
        <location evidence="1">Membrane</location>
        <topology evidence="1">Multi-pass membrane protein</topology>
    </subcellularLocation>
</comment>
<organism evidence="7">
    <name type="scientific">Anguilla anguilla</name>
    <name type="common">European freshwater eel</name>
    <name type="synonym">Muraena anguilla</name>
    <dbReference type="NCBI Taxonomy" id="7936"/>
    <lineage>
        <taxon>Eukaryota</taxon>
        <taxon>Metazoa</taxon>
        <taxon>Chordata</taxon>
        <taxon>Craniata</taxon>
        <taxon>Vertebrata</taxon>
        <taxon>Euteleostomi</taxon>
        <taxon>Actinopterygii</taxon>
        <taxon>Neopterygii</taxon>
        <taxon>Teleostei</taxon>
        <taxon>Anguilliformes</taxon>
        <taxon>Anguillidae</taxon>
        <taxon>Anguilla</taxon>
    </lineage>
</organism>
<keyword evidence="3 5" id="KW-1133">Transmembrane helix</keyword>
<dbReference type="PANTHER" id="PTHR24061">
    <property type="entry name" value="CALCIUM-SENSING RECEPTOR-RELATED"/>
    <property type="match status" value="1"/>
</dbReference>
<dbReference type="PANTHER" id="PTHR24061:SF528">
    <property type="entry name" value="C-FAMILY ODORANT RECEPTOR OLFCD2-RELATED"/>
    <property type="match status" value="1"/>
</dbReference>
<dbReference type="PROSITE" id="PS50259">
    <property type="entry name" value="G_PROTEIN_RECEP_F3_4"/>
    <property type="match status" value="1"/>
</dbReference>
<dbReference type="AlphaFoldDB" id="A0A0E9UY11"/>
<evidence type="ECO:0000256" key="1">
    <source>
        <dbReference type="ARBA" id="ARBA00004141"/>
    </source>
</evidence>
<protein>
    <recommendedName>
        <fullName evidence="6">G-protein coupled receptors family 3 profile domain-containing protein</fullName>
    </recommendedName>
</protein>
<accession>A0A0E9UY11</accession>
<keyword evidence="4 5" id="KW-0472">Membrane</keyword>
<evidence type="ECO:0000313" key="7">
    <source>
        <dbReference type="EMBL" id="JAH70090.1"/>
    </source>
</evidence>